<reference evidence="1" key="1">
    <citation type="journal article" date="2020" name="Stud. Mycol.">
        <title>101 Dothideomycetes genomes: a test case for predicting lifestyles and emergence of pathogens.</title>
        <authorList>
            <person name="Haridas S."/>
            <person name="Albert R."/>
            <person name="Binder M."/>
            <person name="Bloem J."/>
            <person name="Labutti K."/>
            <person name="Salamov A."/>
            <person name="Andreopoulos B."/>
            <person name="Baker S."/>
            <person name="Barry K."/>
            <person name="Bills G."/>
            <person name="Bluhm B."/>
            <person name="Cannon C."/>
            <person name="Castanera R."/>
            <person name="Culley D."/>
            <person name="Daum C."/>
            <person name="Ezra D."/>
            <person name="Gonzalez J."/>
            <person name="Henrissat B."/>
            <person name="Kuo A."/>
            <person name="Liang C."/>
            <person name="Lipzen A."/>
            <person name="Lutzoni F."/>
            <person name="Magnuson J."/>
            <person name="Mondo S."/>
            <person name="Nolan M."/>
            <person name="Ohm R."/>
            <person name="Pangilinan J."/>
            <person name="Park H.-J."/>
            <person name="Ramirez L."/>
            <person name="Alfaro M."/>
            <person name="Sun H."/>
            <person name="Tritt A."/>
            <person name="Yoshinaga Y."/>
            <person name="Zwiers L.-H."/>
            <person name="Turgeon B."/>
            <person name="Goodwin S."/>
            <person name="Spatafora J."/>
            <person name="Crous P."/>
            <person name="Grigoriev I."/>
        </authorList>
    </citation>
    <scope>NUCLEOTIDE SEQUENCE</scope>
    <source>
        <strain evidence="1">CBS 690.94</strain>
    </source>
</reference>
<comment type="caution">
    <text evidence="1">The sequence shown here is derived from an EMBL/GenBank/DDBJ whole genome shotgun (WGS) entry which is preliminary data.</text>
</comment>
<sequence>MSGQSMEQNMIAEGRLLVLKAIIHSVAIMNHCGLFPSCCSGHASCSAIGQAQPQACEMAAVTCELWYHDALRDTG</sequence>
<evidence type="ECO:0000313" key="2">
    <source>
        <dbReference type="Proteomes" id="UP000799764"/>
    </source>
</evidence>
<dbReference type="AlphaFoldDB" id="A0A9P4UHG9"/>
<dbReference type="EMBL" id="MU001494">
    <property type="protein sequence ID" value="KAF2449257.1"/>
    <property type="molecule type" value="Genomic_DNA"/>
</dbReference>
<accession>A0A9P4UHG9</accession>
<evidence type="ECO:0000313" key="1">
    <source>
        <dbReference type="EMBL" id="KAF2449257.1"/>
    </source>
</evidence>
<proteinExistence type="predicted"/>
<dbReference type="Proteomes" id="UP000799764">
    <property type="component" value="Unassembled WGS sequence"/>
</dbReference>
<gene>
    <name evidence="1" type="ORF">P171DRAFT_427482</name>
</gene>
<organism evidence="1 2">
    <name type="scientific">Karstenula rhodostoma CBS 690.94</name>
    <dbReference type="NCBI Taxonomy" id="1392251"/>
    <lineage>
        <taxon>Eukaryota</taxon>
        <taxon>Fungi</taxon>
        <taxon>Dikarya</taxon>
        <taxon>Ascomycota</taxon>
        <taxon>Pezizomycotina</taxon>
        <taxon>Dothideomycetes</taxon>
        <taxon>Pleosporomycetidae</taxon>
        <taxon>Pleosporales</taxon>
        <taxon>Massarineae</taxon>
        <taxon>Didymosphaeriaceae</taxon>
        <taxon>Karstenula</taxon>
    </lineage>
</organism>
<keyword evidence="2" id="KW-1185">Reference proteome</keyword>
<name>A0A9P4UHG9_9PLEO</name>
<protein>
    <submittedName>
        <fullName evidence="1">Uncharacterized protein</fullName>
    </submittedName>
</protein>